<dbReference type="Pfam" id="PF07702">
    <property type="entry name" value="UTRA"/>
    <property type="match status" value="1"/>
</dbReference>
<dbReference type="InterPro" id="IPR000524">
    <property type="entry name" value="Tscrpt_reg_HTH_GntR"/>
</dbReference>
<dbReference type="SMART" id="SM00866">
    <property type="entry name" value="UTRA"/>
    <property type="match status" value="1"/>
</dbReference>
<dbReference type="PANTHER" id="PTHR44846">
    <property type="entry name" value="MANNOSYL-D-GLYCERATE TRANSPORT/METABOLISM SYSTEM REPRESSOR MNGR-RELATED"/>
    <property type="match status" value="1"/>
</dbReference>
<comment type="caution">
    <text evidence="5">The sequence shown here is derived from an EMBL/GenBank/DDBJ whole genome shotgun (WGS) entry which is preliminary data.</text>
</comment>
<dbReference type="CDD" id="cd07377">
    <property type="entry name" value="WHTH_GntR"/>
    <property type="match status" value="1"/>
</dbReference>
<dbReference type="SUPFAM" id="SSF46785">
    <property type="entry name" value="Winged helix' DNA-binding domain"/>
    <property type="match status" value="1"/>
</dbReference>
<evidence type="ECO:0000313" key="5">
    <source>
        <dbReference type="EMBL" id="MFD1799294.1"/>
    </source>
</evidence>
<dbReference type="PROSITE" id="PS50949">
    <property type="entry name" value="HTH_GNTR"/>
    <property type="match status" value="1"/>
</dbReference>
<dbReference type="SMART" id="SM00345">
    <property type="entry name" value="HTH_GNTR"/>
    <property type="match status" value="1"/>
</dbReference>
<evidence type="ECO:0000256" key="2">
    <source>
        <dbReference type="ARBA" id="ARBA00023125"/>
    </source>
</evidence>
<dbReference type="Pfam" id="PF00392">
    <property type="entry name" value="GntR"/>
    <property type="match status" value="1"/>
</dbReference>
<dbReference type="SUPFAM" id="SSF64288">
    <property type="entry name" value="Chorismate lyase-like"/>
    <property type="match status" value="1"/>
</dbReference>
<keyword evidence="2" id="KW-0238">DNA-binding</keyword>
<evidence type="ECO:0000256" key="1">
    <source>
        <dbReference type="ARBA" id="ARBA00023015"/>
    </source>
</evidence>
<keyword evidence="3" id="KW-0804">Transcription</keyword>
<dbReference type="InterPro" id="IPR036390">
    <property type="entry name" value="WH_DNA-bd_sf"/>
</dbReference>
<protein>
    <submittedName>
        <fullName evidence="5">GntR family transcriptional regulator</fullName>
    </submittedName>
</protein>
<dbReference type="PRINTS" id="PR00035">
    <property type="entry name" value="HTHGNTR"/>
</dbReference>
<sequence>MLAKYKKVANELRKRIQQGYYSAKEVLPDQKTLALEFETSRVTIKKALDVLYVEGFIYTIQGSGTYIKKNAFQLSESGVKIGQNMGLTHQIDESVELTNEILAFGVRFPNEEESGQLFLKPENPVYEIKRLRILNAKPYSIEYTIIPVEIVSGLTTDILNHSVYDYIQNELGLVFGGNRQTIKAAQPNEYDKKYLNCAVDEPVLEVTKVMFLESGTPFEFSKVRHRFDMVEFSFVNPSSQI</sequence>
<feature type="domain" description="HTH gntR-type" evidence="4">
    <location>
        <begin position="2"/>
        <end position="70"/>
    </location>
</feature>
<dbReference type="InterPro" id="IPR011663">
    <property type="entry name" value="UTRA"/>
</dbReference>
<organism evidence="5 6">
    <name type="scientific">Carnobacterium antarcticum</name>
    <dbReference type="NCBI Taxonomy" id="2126436"/>
    <lineage>
        <taxon>Bacteria</taxon>
        <taxon>Bacillati</taxon>
        <taxon>Bacillota</taxon>
        <taxon>Bacilli</taxon>
        <taxon>Lactobacillales</taxon>
        <taxon>Carnobacteriaceae</taxon>
        <taxon>Carnobacterium</taxon>
    </lineage>
</organism>
<dbReference type="InterPro" id="IPR028978">
    <property type="entry name" value="Chorismate_lyase_/UTRA_dom_sf"/>
</dbReference>
<dbReference type="InterPro" id="IPR050679">
    <property type="entry name" value="Bact_HTH_transcr_reg"/>
</dbReference>
<evidence type="ECO:0000259" key="4">
    <source>
        <dbReference type="PROSITE" id="PS50949"/>
    </source>
</evidence>
<evidence type="ECO:0000313" key="6">
    <source>
        <dbReference type="Proteomes" id="UP001597285"/>
    </source>
</evidence>
<name>A0ABW4NLI0_9LACT</name>
<dbReference type="RefSeq" id="WP_231726763.1">
    <property type="nucleotide sequence ID" value="NZ_JBHSQC010000013.1"/>
</dbReference>
<dbReference type="Proteomes" id="UP001597285">
    <property type="component" value="Unassembled WGS sequence"/>
</dbReference>
<dbReference type="EMBL" id="JBHUFF010000010">
    <property type="protein sequence ID" value="MFD1799294.1"/>
    <property type="molecule type" value="Genomic_DNA"/>
</dbReference>
<dbReference type="InterPro" id="IPR036388">
    <property type="entry name" value="WH-like_DNA-bd_sf"/>
</dbReference>
<keyword evidence="1" id="KW-0805">Transcription regulation</keyword>
<accession>A0ABW4NLI0</accession>
<reference evidence="6" key="1">
    <citation type="journal article" date="2019" name="Int. J. Syst. Evol. Microbiol.">
        <title>The Global Catalogue of Microorganisms (GCM) 10K type strain sequencing project: providing services to taxonomists for standard genome sequencing and annotation.</title>
        <authorList>
            <consortium name="The Broad Institute Genomics Platform"/>
            <consortium name="The Broad Institute Genome Sequencing Center for Infectious Disease"/>
            <person name="Wu L."/>
            <person name="Ma J."/>
        </authorList>
    </citation>
    <scope>NUCLEOTIDE SEQUENCE [LARGE SCALE GENOMIC DNA]</scope>
    <source>
        <strain evidence="6">KCTC 42143</strain>
    </source>
</reference>
<gene>
    <name evidence="5" type="ORF">ACFSBK_05385</name>
</gene>
<proteinExistence type="predicted"/>
<dbReference type="PANTHER" id="PTHR44846:SF5">
    <property type="entry name" value="HTH-TYPE TRANSCRIPTIONAL REGULATOR GMUR"/>
    <property type="match status" value="1"/>
</dbReference>
<evidence type="ECO:0000256" key="3">
    <source>
        <dbReference type="ARBA" id="ARBA00023163"/>
    </source>
</evidence>
<dbReference type="Gene3D" id="3.40.1410.10">
    <property type="entry name" value="Chorismate lyase-like"/>
    <property type="match status" value="1"/>
</dbReference>
<keyword evidence="6" id="KW-1185">Reference proteome</keyword>
<dbReference type="Gene3D" id="1.10.10.10">
    <property type="entry name" value="Winged helix-like DNA-binding domain superfamily/Winged helix DNA-binding domain"/>
    <property type="match status" value="1"/>
</dbReference>